<feature type="region of interest" description="Disordered" evidence="1">
    <location>
        <begin position="166"/>
        <end position="227"/>
    </location>
</feature>
<evidence type="ECO:0000256" key="2">
    <source>
        <dbReference type="SAM" id="Phobius"/>
    </source>
</evidence>
<dbReference type="KEGG" id="dosa:Os05g0477800"/>
<dbReference type="Proteomes" id="UP000000763">
    <property type="component" value="Chromosome 5"/>
</dbReference>
<feature type="non-terminal residue" evidence="3">
    <location>
        <position position="1"/>
    </location>
</feature>
<accession>Q0DHB6</accession>
<name>Q0DHB6_ORYSJ</name>
<evidence type="ECO:0000313" key="3">
    <source>
        <dbReference type="EMBL" id="BAF17757.1"/>
    </source>
</evidence>
<evidence type="ECO:0000256" key="1">
    <source>
        <dbReference type="SAM" id="MobiDB-lite"/>
    </source>
</evidence>
<feature type="compositionally biased region" description="Basic and acidic residues" evidence="1">
    <location>
        <begin position="201"/>
        <end position="220"/>
    </location>
</feature>
<protein>
    <submittedName>
        <fullName evidence="3">Os05g0477800 protein</fullName>
    </submittedName>
</protein>
<dbReference type="AlphaFoldDB" id="Q0DHB6"/>
<reference evidence="3 4" key="1">
    <citation type="journal article" date="2005" name="Nature">
        <title>The map-based sequence of the rice genome.</title>
        <authorList>
            <consortium name="International rice genome sequencing project (IRGSP)"/>
            <person name="Matsumoto T."/>
            <person name="Wu J."/>
            <person name="Kanamori H."/>
            <person name="Katayose Y."/>
            <person name="Fujisawa M."/>
            <person name="Namiki N."/>
            <person name="Mizuno H."/>
            <person name="Yamamoto K."/>
            <person name="Antonio B.A."/>
            <person name="Baba T."/>
            <person name="Sakata K."/>
            <person name="Nagamura Y."/>
            <person name="Aoki H."/>
            <person name="Arikawa K."/>
            <person name="Arita K."/>
            <person name="Bito T."/>
            <person name="Chiden Y."/>
            <person name="Fujitsuka N."/>
            <person name="Fukunaka R."/>
            <person name="Hamada M."/>
            <person name="Harada C."/>
            <person name="Hayashi A."/>
            <person name="Hijishita S."/>
            <person name="Honda M."/>
            <person name="Hosokawa S."/>
            <person name="Ichikawa Y."/>
            <person name="Idonuma A."/>
            <person name="Iijima M."/>
            <person name="Ikeda M."/>
            <person name="Ikeno M."/>
            <person name="Ito K."/>
            <person name="Ito S."/>
            <person name="Ito T."/>
            <person name="Ito Y."/>
            <person name="Ito Y."/>
            <person name="Iwabuchi A."/>
            <person name="Kamiya K."/>
            <person name="Karasawa W."/>
            <person name="Kurita K."/>
            <person name="Katagiri S."/>
            <person name="Kikuta A."/>
            <person name="Kobayashi H."/>
            <person name="Kobayashi N."/>
            <person name="Machita K."/>
            <person name="Maehara T."/>
            <person name="Masukawa M."/>
            <person name="Mizubayashi T."/>
            <person name="Mukai Y."/>
            <person name="Nagasaki H."/>
            <person name="Nagata Y."/>
            <person name="Naito S."/>
            <person name="Nakashima M."/>
            <person name="Nakama Y."/>
            <person name="Nakamichi Y."/>
            <person name="Nakamura M."/>
            <person name="Meguro A."/>
            <person name="Negishi M."/>
            <person name="Ohta I."/>
            <person name="Ohta T."/>
            <person name="Okamoto M."/>
            <person name="Ono N."/>
            <person name="Saji S."/>
            <person name="Sakaguchi M."/>
            <person name="Sakai K."/>
            <person name="Shibata M."/>
            <person name="Shimokawa T."/>
            <person name="Song J."/>
            <person name="Takazaki Y."/>
            <person name="Terasawa K."/>
            <person name="Tsugane M."/>
            <person name="Tsuji K."/>
            <person name="Ueda S."/>
            <person name="Waki K."/>
            <person name="Yamagata H."/>
            <person name="Yamamoto M."/>
            <person name="Yamamoto S."/>
            <person name="Yamane H."/>
            <person name="Yoshiki S."/>
            <person name="Yoshihara R."/>
            <person name="Yukawa K."/>
            <person name="Zhong H."/>
            <person name="Yano M."/>
            <person name="Yuan Q."/>
            <person name="Ouyang S."/>
            <person name="Liu J."/>
            <person name="Jones K.M."/>
            <person name="Gansberger K."/>
            <person name="Moffat K."/>
            <person name="Hill J."/>
            <person name="Bera J."/>
            <person name="Fadrosh D."/>
            <person name="Jin S."/>
            <person name="Johri S."/>
            <person name="Kim M."/>
            <person name="Overton L."/>
            <person name="Reardon M."/>
            <person name="Tsitrin T."/>
            <person name="Vuong H."/>
            <person name="Weaver B."/>
            <person name="Ciecko A."/>
            <person name="Tallon L."/>
            <person name="Jackson J."/>
            <person name="Pai G."/>
            <person name="Aken S.V."/>
            <person name="Utterback T."/>
            <person name="Reidmuller S."/>
            <person name="Feldblyum T."/>
            <person name="Hsiao J."/>
            <person name="Zismann V."/>
            <person name="Iobst S."/>
            <person name="de Vazeille A.R."/>
            <person name="Buell C.R."/>
            <person name="Ying K."/>
            <person name="Li Y."/>
            <person name="Lu T."/>
            <person name="Huang Y."/>
            <person name="Zhao Q."/>
            <person name="Feng Q."/>
            <person name="Zhang L."/>
            <person name="Zhu J."/>
            <person name="Weng Q."/>
            <person name="Mu J."/>
            <person name="Lu Y."/>
            <person name="Fan D."/>
            <person name="Liu Y."/>
            <person name="Guan J."/>
            <person name="Zhang Y."/>
            <person name="Yu S."/>
            <person name="Liu X."/>
            <person name="Zhang Y."/>
            <person name="Hong G."/>
            <person name="Han B."/>
            <person name="Choisne N."/>
            <person name="Demange N."/>
            <person name="Orjeda G."/>
            <person name="Samain S."/>
            <person name="Cattolico L."/>
            <person name="Pelletier E."/>
            <person name="Couloux A."/>
            <person name="Segurens B."/>
            <person name="Wincker P."/>
            <person name="D'Hont A."/>
            <person name="Scarpelli C."/>
            <person name="Weissenbach J."/>
            <person name="Salanoubat M."/>
            <person name="Quetier F."/>
            <person name="Yu Y."/>
            <person name="Kim H.R."/>
            <person name="Rambo T."/>
            <person name="Currie J."/>
            <person name="Collura K."/>
            <person name="Luo M."/>
            <person name="Yang T."/>
            <person name="Ammiraju J.S.S."/>
            <person name="Engler F."/>
            <person name="Soderlund C."/>
            <person name="Wing R.A."/>
            <person name="Palmer L.E."/>
            <person name="de la Bastide M."/>
            <person name="Spiegel L."/>
            <person name="Nascimento L."/>
            <person name="Zutavern T."/>
            <person name="O'Shaughnessy A."/>
            <person name="Dike S."/>
            <person name="Dedhia N."/>
            <person name="Preston R."/>
            <person name="Balija V."/>
            <person name="McCombie W.R."/>
            <person name="Chow T."/>
            <person name="Chen H."/>
            <person name="Chung M."/>
            <person name="Chen C."/>
            <person name="Shaw J."/>
            <person name="Wu H."/>
            <person name="Hsiao K."/>
            <person name="Chao Y."/>
            <person name="Chu M."/>
            <person name="Cheng C."/>
            <person name="Hour A."/>
            <person name="Lee P."/>
            <person name="Lin S."/>
            <person name="Lin Y."/>
            <person name="Liou J."/>
            <person name="Liu S."/>
            <person name="Hsing Y."/>
            <person name="Raghuvanshi S."/>
            <person name="Mohanty A."/>
            <person name="Bharti A.K."/>
            <person name="Gaur A."/>
            <person name="Gupta V."/>
            <person name="Kumar D."/>
            <person name="Ravi V."/>
            <person name="Vij S."/>
            <person name="Kapur A."/>
            <person name="Khurana P."/>
            <person name="Khurana P."/>
            <person name="Khurana J.P."/>
            <person name="Tyagi A.K."/>
            <person name="Gaikwad K."/>
            <person name="Singh A."/>
            <person name="Dalal V."/>
            <person name="Srivastava S."/>
            <person name="Dixit A."/>
            <person name="Pal A.K."/>
            <person name="Ghazi I.A."/>
            <person name="Yadav M."/>
            <person name="Pandit A."/>
            <person name="Bhargava A."/>
            <person name="Sureshbabu K."/>
            <person name="Batra K."/>
            <person name="Sharma T.R."/>
            <person name="Mohapatra T."/>
            <person name="Singh N.K."/>
            <person name="Messing J."/>
            <person name="Nelson A.B."/>
            <person name="Fuks G."/>
            <person name="Kavchok S."/>
            <person name="Keizer G."/>
            <person name="Linton E."/>
            <person name="Llaca V."/>
            <person name="Song R."/>
            <person name="Tanyolac B."/>
            <person name="Young S."/>
            <person name="Ho-Il K."/>
            <person name="Hahn J.H."/>
            <person name="Sangsakoo G."/>
            <person name="Vanavichit A."/>
            <person name="de Mattos Luiz.A.T."/>
            <person name="Zimmer P.D."/>
            <person name="Malone G."/>
            <person name="Dellagostin O."/>
            <person name="de Oliveira A.C."/>
            <person name="Bevan M."/>
            <person name="Bancroft I."/>
            <person name="Minx P."/>
            <person name="Cordum H."/>
            <person name="Wilson R."/>
            <person name="Cheng Z."/>
            <person name="Jin W."/>
            <person name="Jiang J."/>
            <person name="Leong S.A."/>
            <person name="Iwama H."/>
            <person name="Gojobori T."/>
            <person name="Itoh T."/>
            <person name="Niimura Y."/>
            <person name="Fujii Y."/>
            <person name="Habara T."/>
            <person name="Sakai H."/>
            <person name="Sato Y."/>
            <person name="Wilson G."/>
            <person name="Kumar K."/>
            <person name="McCouch S."/>
            <person name="Juretic N."/>
            <person name="Hoen D."/>
            <person name="Wright S."/>
            <person name="Bruskiewich R."/>
            <person name="Bureau T."/>
            <person name="Miyao A."/>
            <person name="Hirochika H."/>
            <person name="Nishikawa T."/>
            <person name="Kadowaki K."/>
            <person name="Sugiura M."/>
            <person name="Burr B."/>
            <person name="Sasaki T."/>
        </authorList>
    </citation>
    <scope>NUCLEOTIDE SEQUENCE [LARGE SCALE GENOMIC DNA]</scope>
    <source>
        <strain evidence="4">cv. Nipponbare</strain>
    </source>
</reference>
<keyword evidence="2" id="KW-0472">Membrane</keyword>
<keyword evidence="2" id="KW-1133">Transmembrane helix</keyword>
<dbReference type="EMBL" id="AP008211">
    <property type="protein sequence ID" value="BAF17757.1"/>
    <property type="molecule type" value="Genomic_DNA"/>
</dbReference>
<sequence length="257" mass="27668">WMRLSIDCCEHRFVLRAAAGVRGDGELEEPRGGAGGHVVAAGGVHRRRQGEGVRRPAAVHAARLRVGLVHRRHVGYSWIPQAEDPDGFHVAVSNHRVHGWHGGRDRAAAAQGLPRHDALHHQEVSTFVSAFVVGAVALIAAAFAIPPATSGTPLPSARSVTAAIDGERRRRPARREIAGGEVGPAAAARTRKWRRSASTGREARRSVERGEKRARERGGEREDDDVATLTCGAHVGLTLTQLTRRIKPGSKPPKNLN</sequence>
<reference evidence="4" key="2">
    <citation type="journal article" date="2008" name="Nucleic Acids Res.">
        <title>The rice annotation project database (RAP-DB): 2008 update.</title>
        <authorList>
            <consortium name="The rice annotation project (RAP)"/>
        </authorList>
    </citation>
    <scope>GENOME REANNOTATION</scope>
    <source>
        <strain evidence="4">cv. Nipponbare</strain>
    </source>
</reference>
<evidence type="ECO:0000313" key="4">
    <source>
        <dbReference type="Proteomes" id="UP000000763"/>
    </source>
</evidence>
<proteinExistence type="predicted"/>
<feature type="transmembrane region" description="Helical" evidence="2">
    <location>
        <begin position="124"/>
        <end position="145"/>
    </location>
</feature>
<organism evidence="3 4">
    <name type="scientific">Oryza sativa subsp. japonica</name>
    <name type="common">Rice</name>
    <dbReference type="NCBI Taxonomy" id="39947"/>
    <lineage>
        <taxon>Eukaryota</taxon>
        <taxon>Viridiplantae</taxon>
        <taxon>Streptophyta</taxon>
        <taxon>Embryophyta</taxon>
        <taxon>Tracheophyta</taxon>
        <taxon>Spermatophyta</taxon>
        <taxon>Magnoliopsida</taxon>
        <taxon>Liliopsida</taxon>
        <taxon>Poales</taxon>
        <taxon>Poaceae</taxon>
        <taxon>BOP clade</taxon>
        <taxon>Oryzoideae</taxon>
        <taxon>Oryzeae</taxon>
        <taxon>Oryzinae</taxon>
        <taxon>Oryza</taxon>
        <taxon>Oryza sativa</taxon>
    </lineage>
</organism>
<gene>
    <name evidence="3" type="ordered locus">Os05g0477800</name>
</gene>
<keyword evidence="2" id="KW-0812">Transmembrane</keyword>